<dbReference type="AlphaFoldDB" id="A0A2G5VA83"/>
<organism evidence="3 4">
    <name type="scientific">Caenorhabditis nigoni</name>
    <dbReference type="NCBI Taxonomy" id="1611254"/>
    <lineage>
        <taxon>Eukaryota</taxon>
        <taxon>Metazoa</taxon>
        <taxon>Ecdysozoa</taxon>
        <taxon>Nematoda</taxon>
        <taxon>Chromadorea</taxon>
        <taxon>Rhabditida</taxon>
        <taxon>Rhabditina</taxon>
        <taxon>Rhabditomorpha</taxon>
        <taxon>Rhabditoidea</taxon>
        <taxon>Rhabditidae</taxon>
        <taxon>Peloderinae</taxon>
        <taxon>Caenorhabditis</taxon>
    </lineage>
</organism>
<evidence type="ECO:0000313" key="4">
    <source>
        <dbReference type="Proteomes" id="UP000230233"/>
    </source>
</evidence>
<sequence>MNFLLVLLPFLLGLGSAENQYMPSVDFWFAGDCYVETTTSTSTLTSTTTKAATTSTEPTTLETTSKTG</sequence>
<keyword evidence="4" id="KW-1185">Reference proteome</keyword>
<gene>
    <name evidence="3" type="primary">Cnig_chr_II.g7569</name>
    <name evidence="3" type="ORF">B9Z55_007569</name>
</gene>
<accession>A0A2G5VA83</accession>
<name>A0A2G5VA83_9PELO</name>
<evidence type="ECO:0000256" key="1">
    <source>
        <dbReference type="SAM" id="MobiDB-lite"/>
    </source>
</evidence>
<keyword evidence="2" id="KW-0732">Signal</keyword>
<protein>
    <submittedName>
        <fullName evidence="3">Uncharacterized protein</fullName>
    </submittedName>
</protein>
<dbReference type="Proteomes" id="UP000230233">
    <property type="component" value="Chromosome II"/>
</dbReference>
<evidence type="ECO:0000256" key="2">
    <source>
        <dbReference type="SAM" id="SignalP"/>
    </source>
</evidence>
<feature type="region of interest" description="Disordered" evidence="1">
    <location>
        <begin position="46"/>
        <end position="68"/>
    </location>
</feature>
<proteinExistence type="predicted"/>
<feature type="chain" id="PRO_5013653783" evidence="2">
    <location>
        <begin position="18"/>
        <end position="68"/>
    </location>
</feature>
<evidence type="ECO:0000313" key="3">
    <source>
        <dbReference type="EMBL" id="PIC48678.1"/>
    </source>
</evidence>
<comment type="caution">
    <text evidence="3">The sequence shown here is derived from an EMBL/GenBank/DDBJ whole genome shotgun (WGS) entry which is preliminary data.</text>
</comment>
<reference evidence="4" key="1">
    <citation type="submission" date="2017-10" db="EMBL/GenBank/DDBJ databases">
        <title>Rapid genome shrinkage in a self-fertile nematode reveals novel sperm competition proteins.</title>
        <authorList>
            <person name="Yin D."/>
            <person name="Schwarz E.M."/>
            <person name="Thomas C.G."/>
            <person name="Felde R.L."/>
            <person name="Korf I.F."/>
            <person name="Cutter A.D."/>
            <person name="Schartner C.M."/>
            <person name="Ralston E.J."/>
            <person name="Meyer B.J."/>
            <person name="Haag E.S."/>
        </authorList>
    </citation>
    <scope>NUCLEOTIDE SEQUENCE [LARGE SCALE GENOMIC DNA]</scope>
    <source>
        <strain evidence="4">JU1422</strain>
    </source>
</reference>
<feature type="signal peptide" evidence="2">
    <location>
        <begin position="1"/>
        <end position="17"/>
    </location>
</feature>
<dbReference type="EMBL" id="PDUG01000002">
    <property type="protein sequence ID" value="PIC48678.1"/>
    <property type="molecule type" value="Genomic_DNA"/>
</dbReference>